<evidence type="ECO:0000313" key="1">
    <source>
        <dbReference type="EMBL" id="PWG00285.1"/>
    </source>
</evidence>
<name>A0A2V1N1N9_9LACO</name>
<proteinExistence type="predicted"/>
<dbReference type="EMBL" id="QCXQ01000002">
    <property type="protein sequence ID" value="PWG00285.1"/>
    <property type="molecule type" value="Genomic_DNA"/>
</dbReference>
<organism evidence="1 2">
    <name type="scientific">Levilactobacillus bambusae</name>
    <dbReference type="NCBI Taxonomy" id="2024736"/>
    <lineage>
        <taxon>Bacteria</taxon>
        <taxon>Bacillati</taxon>
        <taxon>Bacillota</taxon>
        <taxon>Bacilli</taxon>
        <taxon>Lactobacillales</taxon>
        <taxon>Lactobacillaceae</taxon>
        <taxon>Levilactobacillus</taxon>
    </lineage>
</organism>
<dbReference type="RefSeq" id="WP_109250232.1">
    <property type="nucleotide sequence ID" value="NZ_QCXQ01000002.1"/>
</dbReference>
<sequence>MSVNERSEILEFLDEINLKYDRMDHVNWLANGSADDPLFTHPLVNLELLRVHGTPEFYLLLSAGDRALNLDRLGRHLDVPTLEPASLDVKQDLLGKPATLFGVKQDVDQQVHVVLDRLLDQDDDIMLPISEDSLIVLSFTSLIMVMQALDHPVRVMEVPKL</sequence>
<dbReference type="InterPro" id="IPR036754">
    <property type="entry name" value="YbaK/aa-tRNA-synt-asso_dom_sf"/>
</dbReference>
<dbReference type="AlphaFoldDB" id="A0A2V1N1N9"/>
<dbReference type="GO" id="GO:0006412">
    <property type="term" value="P:translation"/>
    <property type="evidence" value="ECO:0007669"/>
    <property type="project" value="UniProtKB-KW"/>
</dbReference>
<comment type="caution">
    <text evidence="1">The sequence shown here is derived from an EMBL/GenBank/DDBJ whole genome shotgun (WGS) entry which is preliminary data.</text>
</comment>
<protein>
    <submittedName>
        <fullName evidence="1">Uncharacterized protein</fullName>
    </submittedName>
</protein>
<evidence type="ECO:0000313" key="2">
    <source>
        <dbReference type="Proteomes" id="UP000245080"/>
    </source>
</evidence>
<gene>
    <name evidence="1" type="ORF">DCM90_04965</name>
</gene>
<dbReference type="SUPFAM" id="SSF55826">
    <property type="entry name" value="YbaK/ProRS associated domain"/>
    <property type="match status" value="1"/>
</dbReference>
<dbReference type="GO" id="GO:0002161">
    <property type="term" value="F:aminoacyl-tRNA deacylase activity"/>
    <property type="evidence" value="ECO:0007669"/>
    <property type="project" value="InterPro"/>
</dbReference>
<accession>A0A2V1N1N9</accession>
<keyword evidence="2" id="KW-1185">Reference proteome</keyword>
<dbReference type="Proteomes" id="UP000245080">
    <property type="component" value="Unassembled WGS sequence"/>
</dbReference>
<reference evidence="1 2" key="1">
    <citation type="journal article" date="2018" name="Int. J. Syst. Evol. Microbiol.">
        <title>Lactobacillus bambusae sp. nov., isolated from a traditional fermented Ma-bamboo shoots of Taiwan.</title>
        <authorList>
            <person name="Wang L.-T."/>
        </authorList>
    </citation>
    <scope>NUCLEOTIDE SEQUENCE [LARGE SCALE GENOMIC DNA]</scope>
    <source>
        <strain evidence="1 2">BS-W1</strain>
    </source>
</reference>
<dbReference type="Gene3D" id="3.90.960.10">
    <property type="entry name" value="YbaK/aminoacyl-tRNA synthetase-associated domain"/>
    <property type="match status" value="1"/>
</dbReference>